<keyword evidence="5 6" id="KW-0694">RNA-binding</keyword>
<comment type="catalytic activity">
    <reaction evidence="6">
        <text>glycyl-tRNA(Ala) + H2O = tRNA(Ala) + glycine + H(+)</text>
        <dbReference type="Rhea" id="RHEA:53744"/>
        <dbReference type="Rhea" id="RHEA-COMP:9657"/>
        <dbReference type="Rhea" id="RHEA-COMP:13640"/>
        <dbReference type="ChEBI" id="CHEBI:15377"/>
        <dbReference type="ChEBI" id="CHEBI:15378"/>
        <dbReference type="ChEBI" id="CHEBI:57305"/>
        <dbReference type="ChEBI" id="CHEBI:78442"/>
        <dbReference type="ChEBI" id="CHEBI:78522"/>
    </reaction>
</comment>
<evidence type="ECO:0000256" key="1">
    <source>
        <dbReference type="ARBA" id="ARBA00009673"/>
    </source>
</evidence>
<keyword evidence="8" id="KW-1185">Reference proteome</keyword>
<keyword evidence="4 6" id="KW-0378">Hydrolase</keyword>
<keyword evidence="2 6" id="KW-0963">Cytoplasm</keyword>
<comment type="similarity">
    <text evidence="1 6">Belongs to the DTD family.</text>
</comment>
<dbReference type="HAMAP" id="MF_00518">
    <property type="entry name" value="Deacylase_Dtd"/>
    <property type="match status" value="1"/>
</dbReference>
<evidence type="ECO:0000313" key="8">
    <source>
        <dbReference type="Proteomes" id="UP000431826"/>
    </source>
</evidence>
<evidence type="ECO:0000256" key="6">
    <source>
        <dbReference type="HAMAP-Rule" id="MF_00518"/>
    </source>
</evidence>
<dbReference type="GO" id="GO:0043908">
    <property type="term" value="F:Ser(Gly)-tRNA(Ala) hydrolase activity"/>
    <property type="evidence" value="ECO:0007669"/>
    <property type="project" value="UniProtKB-UniRule"/>
</dbReference>
<sequence>MPLWAVLLQGHGTRTAPVVALLSEGCGPPGMMAGMRAVVQRVDGARVEVAGETVGEIVGEGLCVLVGVTHEDTREKAAQLARKLWSVRILQGEKSCSDTSAPLLVISQFTLYGDARKGRRPTWNAAAPGPVAEPLVDEVVAQLRALGAHVETGRFGASMQVSLTNDGPFTVLVEV</sequence>
<evidence type="ECO:0000256" key="5">
    <source>
        <dbReference type="ARBA" id="ARBA00022884"/>
    </source>
</evidence>
<name>A0A640URP8_9ACTN</name>
<dbReference type="Proteomes" id="UP000431826">
    <property type="component" value="Unassembled WGS sequence"/>
</dbReference>
<dbReference type="PANTHER" id="PTHR10472:SF5">
    <property type="entry name" value="D-AMINOACYL-TRNA DEACYLASE 1"/>
    <property type="match status" value="1"/>
</dbReference>
<comment type="subcellular location">
    <subcellularLocation>
        <location evidence="6">Cytoplasm</location>
    </subcellularLocation>
</comment>
<evidence type="ECO:0000256" key="2">
    <source>
        <dbReference type="ARBA" id="ARBA00022490"/>
    </source>
</evidence>
<comment type="domain">
    <text evidence="6">A Gly-cisPro motif from one monomer fits into the active site of the other monomer to allow specific chiral rejection of L-amino acids.</text>
</comment>
<dbReference type="Gene3D" id="3.50.80.10">
    <property type="entry name" value="D-tyrosyl-tRNA(Tyr) deacylase"/>
    <property type="match status" value="1"/>
</dbReference>
<dbReference type="GO" id="GO:0051500">
    <property type="term" value="F:D-tyrosyl-tRNA(Tyr) deacylase activity"/>
    <property type="evidence" value="ECO:0007669"/>
    <property type="project" value="TreeGrafter"/>
</dbReference>
<protein>
    <recommendedName>
        <fullName evidence="6">D-aminoacyl-tRNA deacylase</fullName>
        <shortName evidence="6">DTD</shortName>
        <ecNumber evidence="6">3.1.1.96</ecNumber>
    </recommendedName>
    <alternativeName>
        <fullName evidence="6">Gly-tRNA(Ala) deacylase</fullName>
        <ecNumber evidence="6">3.1.1.-</ecNumber>
    </alternativeName>
</protein>
<gene>
    <name evidence="6 7" type="primary">dtd</name>
    <name evidence="7" type="ORF">Stube_27050</name>
</gene>
<dbReference type="Pfam" id="PF02580">
    <property type="entry name" value="Tyr_Deacylase"/>
    <property type="match status" value="1"/>
</dbReference>
<organism evidence="7 8">
    <name type="scientific">Streptomyces tubercidicus</name>
    <dbReference type="NCBI Taxonomy" id="47759"/>
    <lineage>
        <taxon>Bacteria</taxon>
        <taxon>Bacillati</taxon>
        <taxon>Actinomycetota</taxon>
        <taxon>Actinomycetes</taxon>
        <taxon>Kitasatosporales</taxon>
        <taxon>Streptomycetaceae</taxon>
        <taxon>Streptomyces</taxon>
    </lineage>
</organism>
<evidence type="ECO:0000313" key="7">
    <source>
        <dbReference type="EMBL" id="GFE38032.1"/>
    </source>
</evidence>
<accession>A0A640URP8</accession>
<dbReference type="EMBL" id="BLIR01000001">
    <property type="protein sequence ID" value="GFE38032.1"/>
    <property type="molecule type" value="Genomic_DNA"/>
</dbReference>
<dbReference type="GO" id="GO:0000049">
    <property type="term" value="F:tRNA binding"/>
    <property type="evidence" value="ECO:0007669"/>
    <property type="project" value="UniProtKB-UniRule"/>
</dbReference>
<dbReference type="NCBIfam" id="TIGR00256">
    <property type="entry name" value="D-aminoacyl-tRNA deacylase"/>
    <property type="match status" value="1"/>
</dbReference>
<feature type="short sequence motif" description="Gly-cisPro motif, important for rejection of L-amino acids" evidence="6">
    <location>
        <begin position="167"/>
        <end position="168"/>
    </location>
</feature>
<reference evidence="7 8" key="1">
    <citation type="submission" date="2019-12" db="EMBL/GenBank/DDBJ databases">
        <title>Whole genome shotgun sequence of Streptomyces tubercidicus NBRC 13090.</title>
        <authorList>
            <person name="Ichikawa N."/>
            <person name="Kimura A."/>
            <person name="Kitahashi Y."/>
            <person name="Komaki H."/>
            <person name="Tamura T."/>
        </authorList>
    </citation>
    <scope>NUCLEOTIDE SEQUENCE [LARGE SCALE GENOMIC DNA]</scope>
    <source>
        <strain evidence="7 8">NBRC 13090</strain>
    </source>
</reference>
<proteinExistence type="inferred from homology"/>
<comment type="subunit">
    <text evidence="6">Homodimer.</text>
</comment>
<comment type="function">
    <text evidence="6">An aminoacyl-tRNA editing enzyme that deacylates mischarged D-aminoacyl-tRNAs. Also deacylates mischarged glycyl-tRNA(Ala), protecting cells against glycine mischarging by AlaRS. Acts via tRNA-based rather than protein-based catalysis; rejects L-amino acids rather than detecting D-amino acids in the active site. By recycling D-aminoacyl-tRNA to D-amino acids and free tRNA molecules, this enzyme counteracts the toxicity associated with the formation of D-aminoacyl-tRNA entities in vivo and helps enforce protein L-homochirality.</text>
</comment>
<dbReference type="InterPro" id="IPR003732">
    <property type="entry name" value="Daa-tRNA_deacyls_DTD"/>
</dbReference>
<comment type="caution">
    <text evidence="7">The sequence shown here is derived from an EMBL/GenBank/DDBJ whole genome shotgun (WGS) entry which is preliminary data.</text>
</comment>
<dbReference type="AlphaFoldDB" id="A0A640URP8"/>
<dbReference type="FunFam" id="3.50.80.10:FF:000002">
    <property type="entry name" value="D-aminoacyl-tRNA deacylase"/>
    <property type="match status" value="1"/>
</dbReference>
<evidence type="ECO:0000256" key="4">
    <source>
        <dbReference type="ARBA" id="ARBA00022801"/>
    </source>
</evidence>
<keyword evidence="3 6" id="KW-0820">tRNA-binding</keyword>
<dbReference type="PANTHER" id="PTHR10472">
    <property type="entry name" value="D-TYROSYL-TRNA TYR DEACYLASE"/>
    <property type="match status" value="1"/>
</dbReference>
<dbReference type="CDD" id="cd00563">
    <property type="entry name" value="Dtyr_deacylase"/>
    <property type="match status" value="1"/>
</dbReference>
<dbReference type="EC" id="3.1.1.-" evidence="6"/>
<dbReference type="GO" id="GO:0005737">
    <property type="term" value="C:cytoplasm"/>
    <property type="evidence" value="ECO:0007669"/>
    <property type="project" value="UniProtKB-SubCell"/>
</dbReference>
<dbReference type="InterPro" id="IPR023509">
    <property type="entry name" value="DTD-like_sf"/>
</dbReference>
<dbReference type="EC" id="3.1.1.96" evidence="6"/>
<dbReference type="GO" id="GO:0106026">
    <property type="term" value="F:Gly-tRNA(Ala) deacylase activity"/>
    <property type="evidence" value="ECO:0007669"/>
    <property type="project" value="UniProtKB-UniRule"/>
</dbReference>
<dbReference type="SUPFAM" id="SSF69500">
    <property type="entry name" value="DTD-like"/>
    <property type="match status" value="1"/>
</dbReference>
<dbReference type="GO" id="GO:0019478">
    <property type="term" value="P:D-amino acid catabolic process"/>
    <property type="evidence" value="ECO:0007669"/>
    <property type="project" value="UniProtKB-UniRule"/>
</dbReference>
<comment type="catalytic activity">
    <reaction evidence="6">
        <text>a D-aminoacyl-tRNA + H2O = a tRNA + a D-alpha-amino acid + H(+)</text>
        <dbReference type="Rhea" id="RHEA:13953"/>
        <dbReference type="Rhea" id="RHEA-COMP:10123"/>
        <dbReference type="Rhea" id="RHEA-COMP:10124"/>
        <dbReference type="ChEBI" id="CHEBI:15377"/>
        <dbReference type="ChEBI" id="CHEBI:15378"/>
        <dbReference type="ChEBI" id="CHEBI:59871"/>
        <dbReference type="ChEBI" id="CHEBI:78442"/>
        <dbReference type="ChEBI" id="CHEBI:79333"/>
        <dbReference type="EC" id="3.1.1.96"/>
    </reaction>
</comment>
<evidence type="ECO:0000256" key="3">
    <source>
        <dbReference type="ARBA" id="ARBA00022555"/>
    </source>
</evidence>